<dbReference type="OrthoDB" id="10368859at2759"/>
<accession>A0A4Y9YU43</accession>
<evidence type="ECO:0000313" key="1">
    <source>
        <dbReference type="EMBL" id="TFY65208.1"/>
    </source>
</evidence>
<keyword evidence="2" id="KW-1185">Reference proteome</keyword>
<organism evidence="1 2">
    <name type="scientific">Dentipellis fragilis</name>
    <dbReference type="NCBI Taxonomy" id="205917"/>
    <lineage>
        <taxon>Eukaryota</taxon>
        <taxon>Fungi</taxon>
        <taxon>Dikarya</taxon>
        <taxon>Basidiomycota</taxon>
        <taxon>Agaricomycotina</taxon>
        <taxon>Agaricomycetes</taxon>
        <taxon>Russulales</taxon>
        <taxon>Hericiaceae</taxon>
        <taxon>Dentipellis</taxon>
    </lineage>
</organism>
<name>A0A4Y9YU43_9AGAM</name>
<gene>
    <name evidence="1" type="ORF">EVG20_g5669</name>
</gene>
<proteinExistence type="predicted"/>
<dbReference type="Proteomes" id="UP000298327">
    <property type="component" value="Unassembled WGS sequence"/>
</dbReference>
<comment type="caution">
    <text evidence="1">The sequence shown here is derived from an EMBL/GenBank/DDBJ whole genome shotgun (WGS) entry which is preliminary data.</text>
</comment>
<sequence length="243" mass="27511">MANSNPPLTLVLTDLENILQEALQAQMVAPESGASLALLDNWDGHRYSSYNNGRNRQENAIPQIERPVCPKIRLSYKFEKLALQVPNGYTQVAMNEPRVDLGGVSIMGLDLWRQVKNMPVGDTPFTHIRQFEFIQLYIGWPGYPTLFLPIPLRFPYRAGELTWGAFVLEAVAHIRMTLDNFAGMPQRPTGKGFDCAKLAKRDTEGLQKEDISLCSLIPVQGSQRRIIWVPEFAIRDVVFKLQQ</sequence>
<protein>
    <submittedName>
        <fullName evidence="1">Uncharacterized protein</fullName>
    </submittedName>
</protein>
<evidence type="ECO:0000313" key="2">
    <source>
        <dbReference type="Proteomes" id="UP000298327"/>
    </source>
</evidence>
<dbReference type="AlphaFoldDB" id="A0A4Y9YU43"/>
<reference evidence="1 2" key="1">
    <citation type="submission" date="2019-02" db="EMBL/GenBank/DDBJ databases">
        <title>Genome sequencing of the rare red list fungi Dentipellis fragilis.</title>
        <authorList>
            <person name="Buettner E."/>
            <person name="Kellner H."/>
        </authorList>
    </citation>
    <scope>NUCLEOTIDE SEQUENCE [LARGE SCALE GENOMIC DNA]</scope>
    <source>
        <strain evidence="1 2">DSM 105465</strain>
    </source>
</reference>
<dbReference type="EMBL" id="SEOQ01000344">
    <property type="protein sequence ID" value="TFY65208.1"/>
    <property type="molecule type" value="Genomic_DNA"/>
</dbReference>